<dbReference type="Pfam" id="PF00005">
    <property type="entry name" value="ABC_tran"/>
    <property type="match status" value="1"/>
</dbReference>
<dbReference type="GO" id="GO:0016887">
    <property type="term" value="F:ATP hydrolysis activity"/>
    <property type="evidence" value="ECO:0007669"/>
    <property type="project" value="InterPro"/>
</dbReference>
<dbReference type="SUPFAM" id="SSF52540">
    <property type="entry name" value="P-loop containing nucleoside triphosphate hydrolases"/>
    <property type="match status" value="1"/>
</dbReference>
<gene>
    <name evidence="10" type="ORF">Bathy03g04800</name>
</gene>
<evidence type="ECO:0000256" key="3">
    <source>
        <dbReference type="ARBA" id="ARBA00022692"/>
    </source>
</evidence>
<proteinExistence type="predicted"/>
<evidence type="ECO:0000256" key="5">
    <source>
        <dbReference type="ARBA" id="ARBA00022840"/>
    </source>
</evidence>
<keyword evidence="5" id="KW-0067">ATP-binding</keyword>
<dbReference type="InterPro" id="IPR003593">
    <property type="entry name" value="AAA+_ATPase"/>
</dbReference>
<dbReference type="eggNOG" id="KOG0065">
    <property type="taxonomic scope" value="Eukaryota"/>
</dbReference>
<keyword evidence="6 8" id="KW-1133">Transmembrane helix</keyword>
<sequence length="615" mass="68049">MIKSSSASEFFSKTKTRHSTPVIVDSVCYDIPNGTKSSSSTPNSSENIRLLDNVSTVFENGSMSAIMGPSGAGKTTLLDILSCRKTRGVISGTVMFGSQNATKKTFKECAAYVEQFDTLLPMLTVEETLYYWSEMQARTHADAELKKERVREILQHLNLTSCKDVVVGDALNRGISGGQAKRTNIALALVTDPDVLFLDEPTSGLDSQSSVEVVEILRNLANTGVTVVATIHSPTPDAFRYFDTLCMLKNGKMTFTGPIFDETAGGKYSAISYFASIGFKWDTKSNLADFLTTTCASEDLDFEDAFRNSECGKAALTKTKSILEKEMLLPAKPKLAKAERGAFAKIKTLLKYRTIRNYKSVDFVMSRAAGQILFAIVQFTLFLEIGKAEGEAMDQANQLNVASLLYMLNILPSFGASGYMPSIVLERAVFYREVDDGSYPLFSYVAYKFIEEGVLAIPVTLVAQTALYLGCALQGSFAIFWICNYMVLSCGIALAYVCASVAPNMDAANTLLPVYNVIQLLFSGMLIRRADMPSGWEWYSHTLFVRYGWQAQMINHFDNKEPKVFQTKEGKMEGIIEFYGASGTITSNLIAVFGLYWFWIIVAYVCMKNIRHQSR</sequence>
<evidence type="ECO:0000256" key="6">
    <source>
        <dbReference type="ARBA" id="ARBA00022989"/>
    </source>
</evidence>
<evidence type="ECO:0000256" key="8">
    <source>
        <dbReference type="SAM" id="Phobius"/>
    </source>
</evidence>
<dbReference type="OrthoDB" id="66620at2759"/>
<dbReference type="Proteomes" id="UP000198341">
    <property type="component" value="Chromosome 3"/>
</dbReference>
<dbReference type="PANTHER" id="PTHR48041:SF91">
    <property type="entry name" value="ABC TRANSPORTER G FAMILY MEMBER 28"/>
    <property type="match status" value="1"/>
</dbReference>
<name>K8F273_9CHLO</name>
<dbReference type="PANTHER" id="PTHR48041">
    <property type="entry name" value="ABC TRANSPORTER G FAMILY MEMBER 28"/>
    <property type="match status" value="1"/>
</dbReference>
<feature type="domain" description="ABC transporter" evidence="9">
    <location>
        <begin position="29"/>
        <end position="275"/>
    </location>
</feature>
<dbReference type="InterPro" id="IPR027417">
    <property type="entry name" value="P-loop_NTPase"/>
</dbReference>
<dbReference type="GO" id="GO:0016020">
    <property type="term" value="C:membrane"/>
    <property type="evidence" value="ECO:0007669"/>
    <property type="project" value="UniProtKB-SubCell"/>
</dbReference>
<dbReference type="AlphaFoldDB" id="K8F273"/>
<dbReference type="PROSITE" id="PS50893">
    <property type="entry name" value="ABC_TRANSPORTER_2"/>
    <property type="match status" value="1"/>
</dbReference>
<dbReference type="EMBL" id="FO082276">
    <property type="protein sequence ID" value="CCO15633.1"/>
    <property type="molecule type" value="Genomic_DNA"/>
</dbReference>
<evidence type="ECO:0000313" key="10">
    <source>
        <dbReference type="EMBL" id="CCO15633.1"/>
    </source>
</evidence>
<reference evidence="10 11" key="1">
    <citation type="submission" date="2011-10" db="EMBL/GenBank/DDBJ databases">
        <authorList>
            <person name="Genoscope - CEA"/>
        </authorList>
    </citation>
    <scope>NUCLEOTIDE SEQUENCE [LARGE SCALE GENOMIC DNA]</scope>
    <source>
        <strain evidence="10 11">RCC 1105</strain>
    </source>
</reference>
<evidence type="ECO:0000256" key="1">
    <source>
        <dbReference type="ARBA" id="ARBA00004141"/>
    </source>
</evidence>
<evidence type="ECO:0000313" key="11">
    <source>
        <dbReference type="Proteomes" id="UP000198341"/>
    </source>
</evidence>
<keyword evidence="7 8" id="KW-0472">Membrane</keyword>
<evidence type="ECO:0000259" key="9">
    <source>
        <dbReference type="PROSITE" id="PS50893"/>
    </source>
</evidence>
<dbReference type="STRING" id="41875.K8F273"/>
<evidence type="ECO:0000256" key="7">
    <source>
        <dbReference type="ARBA" id="ARBA00023136"/>
    </source>
</evidence>
<evidence type="ECO:0000256" key="4">
    <source>
        <dbReference type="ARBA" id="ARBA00022741"/>
    </source>
</evidence>
<keyword evidence="2" id="KW-0813">Transport</keyword>
<dbReference type="Pfam" id="PF01061">
    <property type="entry name" value="ABC2_membrane"/>
    <property type="match status" value="1"/>
</dbReference>
<feature type="transmembrane region" description="Helical" evidence="8">
    <location>
        <begin position="478"/>
        <end position="499"/>
    </location>
</feature>
<dbReference type="RefSeq" id="XP_007514196.1">
    <property type="nucleotide sequence ID" value="XM_007514134.1"/>
</dbReference>
<dbReference type="InterPro" id="IPR013525">
    <property type="entry name" value="ABC2_TM"/>
</dbReference>
<dbReference type="GeneID" id="19017017"/>
<feature type="transmembrane region" description="Helical" evidence="8">
    <location>
        <begin position="511"/>
        <end position="530"/>
    </location>
</feature>
<organism evidence="10 11">
    <name type="scientific">Bathycoccus prasinos</name>
    <dbReference type="NCBI Taxonomy" id="41875"/>
    <lineage>
        <taxon>Eukaryota</taxon>
        <taxon>Viridiplantae</taxon>
        <taxon>Chlorophyta</taxon>
        <taxon>Mamiellophyceae</taxon>
        <taxon>Mamiellales</taxon>
        <taxon>Bathycoccaceae</taxon>
        <taxon>Bathycoccus</taxon>
    </lineage>
</organism>
<evidence type="ECO:0000256" key="2">
    <source>
        <dbReference type="ARBA" id="ARBA00022448"/>
    </source>
</evidence>
<dbReference type="KEGG" id="bpg:Bathy03g04800"/>
<protein>
    <submittedName>
        <fullName evidence="10">Unnamed protein product</fullName>
    </submittedName>
</protein>
<dbReference type="GO" id="GO:0140359">
    <property type="term" value="F:ABC-type transporter activity"/>
    <property type="evidence" value="ECO:0007669"/>
    <property type="project" value="InterPro"/>
</dbReference>
<dbReference type="SMART" id="SM00382">
    <property type="entry name" value="AAA"/>
    <property type="match status" value="1"/>
</dbReference>
<feature type="transmembrane region" description="Helical" evidence="8">
    <location>
        <begin position="589"/>
        <end position="607"/>
    </location>
</feature>
<keyword evidence="4" id="KW-0547">Nucleotide-binding</keyword>
<accession>K8F273</accession>
<dbReference type="InterPro" id="IPR050352">
    <property type="entry name" value="ABCG_transporters"/>
</dbReference>
<keyword evidence="3 8" id="KW-0812">Transmembrane</keyword>
<dbReference type="Gene3D" id="3.40.50.300">
    <property type="entry name" value="P-loop containing nucleotide triphosphate hydrolases"/>
    <property type="match status" value="1"/>
</dbReference>
<dbReference type="GO" id="GO:0005524">
    <property type="term" value="F:ATP binding"/>
    <property type="evidence" value="ECO:0007669"/>
    <property type="project" value="UniProtKB-KW"/>
</dbReference>
<keyword evidence="11" id="KW-1185">Reference proteome</keyword>
<dbReference type="InterPro" id="IPR003439">
    <property type="entry name" value="ABC_transporter-like_ATP-bd"/>
</dbReference>
<comment type="subcellular location">
    <subcellularLocation>
        <location evidence="1">Membrane</location>
        <topology evidence="1">Multi-pass membrane protein</topology>
    </subcellularLocation>
</comment>